<keyword evidence="4" id="KW-1185">Reference proteome</keyword>
<evidence type="ECO:0000313" key="3">
    <source>
        <dbReference type="EMBL" id="MFB9210072.1"/>
    </source>
</evidence>
<organism evidence="3 4">
    <name type="scientific">Nonomuraea spiralis</name>
    <dbReference type="NCBI Taxonomy" id="46182"/>
    <lineage>
        <taxon>Bacteria</taxon>
        <taxon>Bacillati</taxon>
        <taxon>Actinomycetota</taxon>
        <taxon>Actinomycetes</taxon>
        <taxon>Streptosporangiales</taxon>
        <taxon>Streptosporangiaceae</taxon>
        <taxon>Nonomuraea</taxon>
    </lineage>
</organism>
<reference evidence="3 4" key="1">
    <citation type="submission" date="2024-09" db="EMBL/GenBank/DDBJ databases">
        <authorList>
            <person name="Sun Q."/>
            <person name="Mori K."/>
        </authorList>
    </citation>
    <scope>NUCLEOTIDE SEQUENCE [LARGE SCALE GENOMIC DNA]</scope>
    <source>
        <strain evidence="3 4">CCM 3426</strain>
    </source>
</reference>
<keyword evidence="2" id="KW-0812">Transmembrane</keyword>
<accession>A0ABV5IZS8</accession>
<dbReference type="EMBL" id="JBHMEI010000111">
    <property type="protein sequence ID" value="MFB9210072.1"/>
    <property type="molecule type" value="Genomic_DNA"/>
</dbReference>
<protein>
    <submittedName>
        <fullName evidence="3">Uncharacterized protein</fullName>
    </submittedName>
</protein>
<keyword evidence="2" id="KW-0472">Membrane</keyword>
<feature type="transmembrane region" description="Helical" evidence="2">
    <location>
        <begin position="75"/>
        <end position="103"/>
    </location>
</feature>
<proteinExistence type="predicted"/>
<dbReference type="Proteomes" id="UP001589647">
    <property type="component" value="Unassembled WGS sequence"/>
</dbReference>
<name>A0ABV5IZS8_9ACTN</name>
<keyword evidence="2" id="KW-1133">Transmembrane helix</keyword>
<comment type="caution">
    <text evidence="3">The sequence shown here is derived from an EMBL/GenBank/DDBJ whole genome shotgun (WGS) entry which is preliminary data.</text>
</comment>
<gene>
    <name evidence="3" type="ORF">ACFFV7_53430</name>
</gene>
<evidence type="ECO:0000256" key="1">
    <source>
        <dbReference type="SAM" id="MobiDB-lite"/>
    </source>
</evidence>
<evidence type="ECO:0000256" key="2">
    <source>
        <dbReference type="SAM" id="Phobius"/>
    </source>
</evidence>
<evidence type="ECO:0000313" key="4">
    <source>
        <dbReference type="Proteomes" id="UP001589647"/>
    </source>
</evidence>
<feature type="region of interest" description="Disordered" evidence="1">
    <location>
        <begin position="371"/>
        <end position="393"/>
    </location>
</feature>
<dbReference type="RefSeq" id="WP_189651179.1">
    <property type="nucleotide sequence ID" value="NZ_BMRC01000018.1"/>
</dbReference>
<sequence>MLTAWSGAASGRLQPKVEHLAYDELLSRAANIELLHFQGAQFHDLLEAAQYGAGWIDIVIDQVIRMLKALMDMTAAAGVLGVLHPLLLPLLPLIILPRAWALVRSTLRRKASRLRWLTPVRQQRSLARLLVGADPAEEIRAHAAGDFLLRHHDRMAALRSARERPCSKQGWATCQRGRNGAVPGHQLGQRRIDEAEHRHDRFMIGVQMPVVDGSVMGDLVAQYAQEVQFAVQRVAATAISGKCLVERCAPQTLVVVVAAPDQAHPEPERQLGDHFRRGGRQALPAQLVNGFPDLGYRAVVQIHARVIPPVVPAEQVQHALVKNAAQDELQVLQRAVERGGHLGVPAEQPQRGHLVAAAERLTLGQLGPATAADAGAGRRADPPACLFSPDPAC</sequence>